<protein>
    <submittedName>
        <fullName evidence="3">DUF2384 domain-containing protein</fullName>
    </submittedName>
</protein>
<dbReference type="Pfam" id="PF09722">
    <property type="entry name" value="Xre_MbcA_ParS_C"/>
    <property type="match status" value="1"/>
</dbReference>
<dbReference type="EMBL" id="PHRB01000078">
    <property type="protein sequence ID" value="PJO61529.1"/>
    <property type="molecule type" value="Genomic_DNA"/>
</dbReference>
<dbReference type="AlphaFoldDB" id="A0AAX0TZQ9"/>
<comment type="caution">
    <text evidence="3">The sequence shown here is derived from an EMBL/GenBank/DDBJ whole genome shotgun (WGS) entry which is preliminary data.</text>
</comment>
<accession>A0AAX0TZQ9</accession>
<gene>
    <name evidence="3" type="ORF">CWD88_35940</name>
</gene>
<proteinExistence type="predicted"/>
<reference evidence="3 4" key="1">
    <citation type="submission" date="2017-11" db="EMBL/GenBank/DDBJ databases">
        <title>Molecular characterization of Burkholderia pseudomallei and closely related isolates from Vietnam.</title>
        <authorList>
            <person name="Ustinov D.V."/>
            <person name="Antonov A.S."/>
            <person name="Avdusheva E.F."/>
            <person name="Shpak I.M."/>
            <person name="Zakharova I.B."/>
            <person name="Thi L.A."/>
            <person name="Teteryatnikova N."/>
            <person name="Lopasteyskaya Y.A."/>
            <person name="Kuzyutina J.A."/>
            <person name="Ngo T.N."/>
            <person name="Victorov D.V."/>
        </authorList>
    </citation>
    <scope>NUCLEOTIDE SEQUENCE [LARGE SCALE GENOMIC DNA]</scope>
    <source>
        <strain evidence="3 4">V1512</strain>
    </source>
</reference>
<dbReference type="Proteomes" id="UP000231878">
    <property type="component" value="Unassembled WGS sequence"/>
</dbReference>
<feature type="compositionally biased region" description="Basic and acidic residues" evidence="1">
    <location>
        <begin position="1"/>
        <end position="10"/>
    </location>
</feature>
<evidence type="ECO:0000256" key="1">
    <source>
        <dbReference type="SAM" id="MobiDB-lite"/>
    </source>
</evidence>
<dbReference type="RefSeq" id="WP_004535593.1">
    <property type="nucleotide sequence ID" value="NZ_CFVI01000037.1"/>
</dbReference>
<evidence type="ECO:0000313" key="3">
    <source>
        <dbReference type="EMBL" id="PJO61529.1"/>
    </source>
</evidence>
<dbReference type="InterPro" id="IPR024467">
    <property type="entry name" value="Xre/MbcA/ParS-like_toxin-bd"/>
</dbReference>
<organism evidence="3 4">
    <name type="scientific">Burkholderia pseudomallei</name>
    <name type="common">Pseudomonas pseudomallei</name>
    <dbReference type="NCBI Taxonomy" id="28450"/>
    <lineage>
        <taxon>Bacteria</taxon>
        <taxon>Pseudomonadati</taxon>
        <taxon>Pseudomonadota</taxon>
        <taxon>Betaproteobacteria</taxon>
        <taxon>Burkholderiales</taxon>
        <taxon>Burkholderiaceae</taxon>
        <taxon>Burkholderia</taxon>
        <taxon>pseudomallei group</taxon>
    </lineage>
</organism>
<sequence>MSITRKDGVKDSPPLSSHPQSIPPAVIEMLTAQVQKMVDESGSSDNFDARSWLLDWLHSPVPALGGQCPADFVHTPAGIDLVSRLLASAQSGAYW</sequence>
<evidence type="ECO:0000259" key="2">
    <source>
        <dbReference type="Pfam" id="PF09722"/>
    </source>
</evidence>
<feature type="domain" description="Antitoxin Xre/MbcA/ParS-like toxin-binding" evidence="2">
    <location>
        <begin position="50"/>
        <end position="92"/>
    </location>
</feature>
<evidence type="ECO:0000313" key="4">
    <source>
        <dbReference type="Proteomes" id="UP000231878"/>
    </source>
</evidence>
<name>A0AAX0TZQ9_BURPE</name>
<feature type="region of interest" description="Disordered" evidence="1">
    <location>
        <begin position="1"/>
        <end position="23"/>
    </location>
</feature>